<dbReference type="PANTHER" id="PTHR37299:SF2">
    <property type="entry name" value="HTH LYTTR-TYPE DOMAIN-CONTAINING PROTEIN"/>
    <property type="match status" value="1"/>
</dbReference>
<dbReference type="PANTHER" id="PTHR37299">
    <property type="entry name" value="TRANSCRIPTIONAL REGULATOR-RELATED"/>
    <property type="match status" value="1"/>
</dbReference>
<evidence type="ECO:0000256" key="2">
    <source>
        <dbReference type="ARBA" id="ARBA00023015"/>
    </source>
</evidence>
<reference evidence="6" key="1">
    <citation type="submission" date="2020-10" db="EMBL/GenBank/DDBJ databases">
        <authorList>
            <person name="Gilroy R."/>
        </authorList>
    </citation>
    <scope>NUCLEOTIDE SEQUENCE</scope>
    <source>
        <strain evidence="6">13361</strain>
    </source>
</reference>
<dbReference type="InterPro" id="IPR046947">
    <property type="entry name" value="LytR-like"/>
</dbReference>
<keyword evidence="4" id="KW-0804">Transcription</keyword>
<evidence type="ECO:0000256" key="4">
    <source>
        <dbReference type="ARBA" id="ARBA00023163"/>
    </source>
</evidence>
<accession>A0A9D0Z436</accession>
<dbReference type="PROSITE" id="PS50930">
    <property type="entry name" value="HTH_LYTTR"/>
    <property type="match status" value="1"/>
</dbReference>
<dbReference type="Proteomes" id="UP000886796">
    <property type="component" value="Unassembled WGS sequence"/>
</dbReference>
<name>A0A9D0Z436_9FIRM</name>
<protein>
    <submittedName>
        <fullName evidence="6">LytTR family transcriptional regulator</fullName>
    </submittedName>
</protein>
<dbReference type="GO" id="GO:0000156">
    <property type="term" value="F:phosphorelay response regulator activity"/>
    <property type="evidence" value="ECO:0007669"/>
    <property type="project" value="InterPro"/>
</dbReference>
<dbReference type="SMART" id="SM00850">
    <property type="entry name" value="LytTR"/>
    <property type="match status" value="1"/>
</dbReference>
<keyword evidence="2" id="KW-0805">Transcription regulation</keyword>
<keyword evidence="1" id="KW-0963">Cytoplasm</keyword>
<proteinExistence type="predicted"/>
<dbReference type="Pfam" id="PF04397">
    <property type="entry name" value="LytTR"/>
    <property type="match status" value="1"/>
</dbReference>
<organism evidence="6 7">
    <name type="scientific">Candidatus Faecousia excrementigallinarum</name>
    <dbReference type="NCBI Taxonomy" id="2840806"/>
    <lineage>
        <taxon>Bacteria</taxon>
        <taxon>Bacillati</taxon>
        <taxon>Bacillota</taxon>
        <taxon>Clostridia</taxon>
        <taxon>Eubacteriales</taxon>
        <taxon>Oscillospiraceae</taxon>
        <taxon>Faecousia</taxon>
    </lineage>
</organism>
<evidence type="ECO:0000256" key="3">
    <source>
        <dbReference type="ARBA" id="ARBA00023125"/>
    </source>
</evidence>
<feature type="domain" description="HTH LytTR-type" evidence="5">
    <location>
        <begin position="42"/>
        <end position="146"/>
    </location>
</feature>
<reference evidence="6" key="2">
    <citation type="journal article" date="2021" name="PeerJ">
        <title>Extensive microbial diversity within the chicken gut microbiome revealed by metagenomics and culture.</title>
        <authorList>
            <person name="Gilroy R."/>
            <person name="Ravi A."/>
            <person name="Getino M."/>
            <person name="Pursley I."/>
            <person name="Horton D.L."/>
            <person name="Alikhan N.F."/>
            <person name="Baker D."/>
            <person name="Gharbi K."/>
            <person name="Hall N."/>
            <person name="Watson M."/>
            <person name="Adriaenssens E.M."/>
            <person name="Foster-Nyarko E."/>
            <person name="Jarju S."/>
            <person name="Secka A."/>
            <person name="Antonio M."/>
            <person name="Oren A."/>
            <person name="Chaudhuri R.R."/>
            <person name="La Ragione R."/>
            <person name="Hildebrand F."/>
            <person name="Pallen M.J."/>
        </authorList>
    </citation>
    <scope>NUCLEOTIDE SEQUENCE</scope>
    <source>
        <strain evidence="6">13361</strain>
    </source>
</reference>
<dbReference type="GO" id="GO:0003677">
    <property type="term" value="F:DNA binding"/>
    <property type="evidence" value="ECO:0007669"/>
    <property type="project" value="UniProtKB-KW"/>
</dbReference>
<dbReference type="EMBL" id="DVFK01000112">
    <property type="protein sequence ID" value="HIQ68530.1"/>
    <property type="molecule type" value="Genomic_DNA"/>
</dbReference>
<evidence type="ECO:0000259" key="5">
    <source>
        <dbReference type="PROSITE" id="PS50930"/>
    </source>
</evidence>
<comment type="caution">
    <text evidence="6">The sequence shown here is derived from an EMBL/GenBank/DDBJ whole genome shotgun (WGS) entry which is preliminary data.</text>
</comment>
<keyword evidence="3" id="KW-0238">DNA-binding</keyword>
<dbReference type="Gene3D" id="2.40.50.1020">
    <property type="entry name" value="LytTr DNA-binding domain"/>
    <property type="match status" value="1"/>
</dbReference>
<evidence type="ECO:0000313" key="6">
    <source>
        <dbReference type="EMBL" id="HIQ68530.1"/>
    </source>
</evidence>
<gene>
    <name evidence="6" type="ORF">IAB74_08500</name>
</gene>
<sequence>MKYEIQIDRAYPEPKVVIYTAGVTGEVSGLIRYLSEEPLGVITGFREERAYILEPGEIVRIFAGGGKVTAVTGKGEYGLRLRLYQVEERLDKDTFVRISNSEIVNLKKALSFDLSFSGTISIRLCDGTTSYVSRRYVPKIKKILGI</sequence>
<dbReference type="AlphaFoldDB" id="A0A9D0Z436"/>
<evidence type="ECO:0000256" key="1">
    <source>
        <dbReference type="ARBA" id="ARBA00022490"/>
    </source>
</evidence>
<evidence type="ECO:0000313" key="7">
    <source>
        <dbReference type="Proteomes" id="UP000886796"/>
    </source>
</evidence>
<dbReference type="InterPro" id="IPR007492">
    <property type="entry name" value="LytTR_DNA-bd_dom"/>
</dbReference>